<keyword evidence="3" id="KW-0731">Sigma factor</keyword>
<keyword evidence="7" id="KW-1185">Reference proteome</keyword>
<evidence type="ECO:0000313" key="7">
    <source>
        <dbReference type="Proteomes" id="UP000829517"/>
    </source>
</evidence>
<dbReference type="Gene3D" id="1.10.10.10">
    <property type="entry name" value="Winged helix-like DNA-binding domain superfamily/Winged helix DNA-binding domain"/>
    <property type="match status" value="1"/>
</dbReference>
<dbReference type="InterPro" id="IPR013324">
    <property type="entry name" value="RNA_pol_sigma_r3/r4-like"/>
</dbReference>
<evidence type="ECO:0000313" key="6">
    <source>
        <dbReference type="EMBL" id="MCF8713842.1"/>
    </source>
</evidence>
<evidence type="ECO:0000259" key="5">
    <source>
        <dbReference type="Pfam" id="PF08281"/>
    </source>
</evidence>
<feature type="domain" description="RNA polymerase sigma factor 70 region 4 type 2" evidence="5">
    <location>
        <begin position="112"/>
        <end position="164"/>
    </location>
</feature>
<accession>A0ABS9J086</accession>
<dbReference type="PANTHER" id="PTHR43133:SF46">
    <property type="entry name" value="RNA POLYMERASE SIGMA-70 FACTOR ECF SUBFAMILY"/>
    <property type="match status" value="1"/>
</dbReference>
<dbReference type="Gene3D" id="1.10.1740.10">
    <property type="match status" value="1"/>
</dbReference>
<proteinExistence type="inferred from homology"/>
<evidence type="ECO:0000256" key="4">
    <source>
        <dbReference type="ARBA" id="ARBA00023163"/>
    </source>
</evidence>
<evidence type="ECO:0000256" key="1">
    <source>
        <dbReference type="ARBA" id="ARBA00010641"/>
    </source>
</evidence>
<dbReference type="SUPFAM" id="SSF88946">
    <property type="entry name" value="Sigma2 domain of RNA polymerase sigma factors"/>
    <property type="match status" value="1"/>
</dbReference>
<name>A0ABS9J086_9FLAO</name>
<organism evidence="6 7">
    <name type="scientific">Joostella atrarenae</name>
    <dbReference type="NCBI Taxonomy" id="679257"/>
    <lineage>
        <taxon>Bacteria</taxon>
        <taxon>Pseudomonadati</taxon>
        <taxon>Bacteroidota</taxon>
        <taxon>Flavobacteriia</taxon>
        <taxon>Flavobacteriales</taxon>
        <taxon>Flavobacteriaceae</taxon>
        <taxon>Joostella</taxon>
    </lineage>
</organism>
<protein>
    <submittedName>
        <fullName evidence="6">Sigma-70 family RNA polymerase sigma factor</fullName>
    </submittedName>
</protein>
<dbReference type="CDD" id="cd06171">
    <property type="entry name" value="Sigma70_r4"/>
    <property type="match status" value="1"/>
</dbReference>
<dbReference type="InterPro" id="IPR013325">
    <property type="entry name" value="RNA_pol_sigma_r2"/>
</dbReference>
<sequence length="169" mass="19979">MKKRNKLFLDTLYYEYVDSLYSYGMNINNDSDLVKDTIHDLFIDLYKYKKKLRKVENIESYLFTSFKHKLYKAIKVETKVIKVSFNTNDHATDVVSQDHKIINLEQYNYDLEMLSNAMHKLSDKQRKVIQFKFHHGKDYPEIAHIMGISVPSARTQVYRALKTLKAGIS</sequence>
<dbReference type="InterPro" id="IPR039425">
    <property type="entry name" value="RNA_pol_sigma-70-like"/>
</dbReference>
<dbReference type="InterPro" id="IPR014284">
    <property type="entry name" value="RNA_pol_sigma-70_dom"/>
</dbReference>
<dbReference type="InterPro" id="IPR036388">
    <property type="entry name" value="WH-like_DNA-bd_sf"/>
</dbReference>
<evidence type="ECO:0000256" key="2">
    <source>
        <dbReference type="ARBA" id="ARBA00023015"/>
    </source>
</evidence>
<comment type="caution">
    <text evidence="6">The sequence shown here is derived from an EMBL/GenBank/DDBJ whole genome shotgun (WGS) entry which is preliminary data.</text>
</comment>
<keyword evidence="2" id="KW-0805">Transcription regulation</keyword>
<dbReference type="Pfam" id="PF08281">
    <property type="entry name" value="Sigma70_r4_2"/>
    <property type="match status" value="1"/>
</dbReference>
<reference evidence="6 7" key="1">
    <citation type="submission" date="2021-01" db="EMBL/GenBank/DDBJ databases">
        <title>Genome sequencing of Joostella atrarenae M1-2 (= KCTC 23194).</title>
        <authorList>
            <person name="Zakaria M.R."/>
            <person name="Lam M.Q."/>
            <person name="Chong C.S."/>
        </authorList>
    </citation>
    <scope>NUCLEOTIDE SEQUENCE [LARGE SCALE GENOMIC DNA]</scope>
    <source>
        <strain evidence="6 7">M1-2</strain>
    </source>
</reference>
<keyword evidence="4" id="KW-0804">Transcription</keyword>
<dbReference type="PANTHER" id="PTHR43133">
    <property type="entry name" value="RNA POLYMERASE ECF-TYPE SIGMA FACTO"/>
    <property type="match status" value="1"/>
</dbReference>
<dbReference type="EMBL" id="JAETXX010000001">
    <property type="protein sequence ID" value="MCF8713842.1"/>
    <property type="molecule type" value="Genomic_DNA"/>
</dbReference>
<dbReference type="SUPFAM" id="SSF88659">
    <property type="entry name" value="Sigma3 and sigma4 domains of RNA polymerase sigma factors"/>
    <property type="match status" value="1"/>
</dbReference>
<dbReference type="Proteomes" id="UP000829517">
    <property type="component" value="Unassembled WGS sequence"/>
</dbReference>
<dbReference type="RefSeq" id="WP_262911727.1">
    <property type="nucleotide sequence ID" value="NZ_JAETXX010000001.1"/>
</dbReference>
<dbReference type="InterPro" id="IPR013249">
    <property type="entry name" value="RNA_pol_sigma70_r4_t2"/>
</dbReference>
<dbReference type="NCBIfam" id="TIGR02937">
    <property type="entry name" value="sigma70-ECF"/>
    <property type="match status" value="1"/>
</dbReference>
<evidence type="ECO:0000256" key="3">
    <source>
        <dbReference type="ARBA" id="ARBA00023082"/>
    </source>
</evidence>
<comment type="similarity">
    <text evidence="1">Belongs to the sigma-70 factor family. ECF subfamily.</text>
</comment>
<gene>
    <name evidence="6" type="ORF">JM658_03295</name>
</gene>